<reference evidence="2 3" key="1">
    <citation type="submission" date="2024-02" db="EMBL/GenBank/DDBJ databases">
        <authorList>
            <person name="Chen Y."/>
            <person name="Shah S."/>
            <person name="Dougan E. K."/>
            <person name="Thang M."/>
            <person name="Chan C."/>
        </authorList>
    </citation>
    <scope>NUCLEOTIDE SEQUENCE [LARGE SCALE GENOMIC DNA]</scope>
</reference>
<comment type="caution">
    <text evidence="2">The sequence shown here is derived from an EMBL/GenBank/DDBJ whole genome shotgun (WGS) entry which is preliminary data.</text>
</comment>
<keyword evidence="1" id="KW-0040">ANK repeat</keyword>
<accession>A0ABP0SAL3</accession>
<dbReference type="PANTHER" id="PTHR46224">
    <property type="entry name" value="ANKYRIN REPEAT FAMILY PROTEIN"/>
    <property type="match status" value="1"/>
</dbReference>
<gene>
    <name evidence="2" type="ORF">CCMP2556_LOCUS50924</name>
</gene>
<dbReference type="PROSITE" id="PS50088">
    <property type="entry name" value="ANK_REPEAT"/>
    <property type="match status" value="1"/>
</dbReference>
<organism evidence="2 3">
    <name type="scientific">Durusdinium trenchii</name>
    <dbReference type="NCBI Taxonomy" id="1381693"/>
    <lineage>
        <taxon>Eukaryota</taxon>
        <taxon>Sar</taxon>
        <taxon>Alveolata</taxon>
        <taxon>Dinophyceae</taxon>
        <taxon>Suessiales</taxon>
        <taxon>Symbiodiniaceae</taxon>
        <taxon>Durusdinium</taxon>
    </lineage>
</organism>
<dbReference type="SMART" id="SM00248">
    <property type="entry name" value="ANK"/>
    <property type="match status" value="5"/>
</dbReference>
<protein>
    <submittedName>
        <fullName evidence="2">Uncharacterized protein</fullName>
    </submittedName>
</protein>
<evidence type="ECO:0000313" key="3">
    <source>
        <dbReference type="Proteomes" id="UP001642484"/>
    </source>
</evidence>
<dbReference type="EMBL" id="CAXAMN010027217">
    <property type="protein sequence ID" value="CAK9109382.1"/>
    <property type="molecule type" value="Genomic_DNA"/>
</dbReference>
<proteinExistence type="predicted"/>
<dbReference type="InterPro" id="IPR051616">
    <property type="entry name" value="Cul2-RING_E3_ligase_SR"/>
</dbReference>
<dbReference type="InterPro" id="IPR036770">
    <property type="entry name" value="Ankyrin_rpt-contain_sf"/>
</dbReference>
<dbReference type="InterPro" id="IPR002110">
    <property type="entry name" value="Ankyrin_rpt"/>
</dbReference>
<evidence type="ECO:0000256" key="1">
    <source>
        <dbReference type="PROSITE-ProRule" id="PRU00023"/>
    </source>
</evidence>
<dbReference type="PROSITE" id="PS50297">
    <property type="entry name" value="ANK_REP_REGION"/>
    <property type="match status" value="1"/>
</dbReference>
<dbReference type="Gene3D" id="1.25.40.20">
    <property type="entry name" value="Ankyrin repeat-containing domain"/>
    <property type="match status" value="1"/>
</dbReference>
<sequence>MPMFGSKVLKQQDASICFTLIFVRPARGLVFFFFFRSCLIMGGCQSNVVHQEIEPFMAMWVLKVSDFIKMELPMPKHEELLERGLLRRRELTDYCIFVSHQWISTTHPDPAGHQLRVLQQCLVHICDHQLSITNDAASQFLGEMKKLSKSQRDKVRKAVLWIDWASIPQVETFRNEDDEEDEICQLKRERSSRTFVYRSPASPKRVSEQEEFILSLPSFVQASQVFVALVPPLRHLDTGQICDYLSWITRGWCRTEMFCKMMLGNQDMPIVIVSASDLAHYARPANWVDWLPHEGEFSYPGDRPVVKGIFEQAISHQLCFLEGERRMDLFRYFLARREVMTGLRPVRRTMSKFLDDFCYGSLERSQRSKFGPVIIAALAGDVELLKSLLEARCSMEKRSPAMPAVGIDGNLTPLHLALMQGWRSPKVIEILMEAQADPNLPAIGVPPLACCRTARDVQTLLEYRADVNGHYAPLHVPVLALASGESPPEVIAKLLQSRASPNAPGRSSGLGMSPLSFLAITANSNPHALPIAQLLVAATADLNAQVRCGGIFRALELLSRAYLQIATPRSVLMMAMAEQSTTPLGFACLFDCQQLVNFLLDARADAEVRNSRGHRPIDLVQSQEIAQVLREHLEHAEDRHEDRHALPAAHHVGSVLPASHQHLSTLQCSEGSRRPMTITSL</sequence>
<dbReference type="Proteomes" id="UP001642484">
    <property type="component" value="Unassembled WGS sequence"/>
</dbReference>
<name>A0ABP0SAL3_9DINO</name>
<keyword evidence="3" id="KW-1185">Reference proteome</keyword>
<evidence type="ECO:0000313" key="2">
    <source>
        <dbReference type="EMBL" id="CAK9109382.1"/>
    </source>
</evidence>
<dbReference type="PANTHER" id="PTHR46224:SF64">
    <property type="entry name" value="IQ MOTIF AND ANKYRIN REPEAT DOMAIN-CONTAINING PROTEIN 1"/>
    <property type="match status" value="1"/>
</dbReference>
<dbReference type="SUPFAM" id="SSF48403">
    <property type="entry name" value="Ankyrin repeat"/>
    <property type="match status" value="1"/>
</dbReference>
<feature type="repeat" description="ANK" evidence="1">
    <location>
        <begin position="409"/>
        <end position="443"/>
    </location>
</feature>